<feature type="region of interest" description="Disordered" evidence="1">
    <location>
        <begin position="1"/>
        <end position="113"/>
    </location>
</feature>
<evidence type="ECO:0000256" key="1">
    <source>
        <dbReference type="SAM" id="MobiDB-lite"/>
    </source>
</evidence>
<evidence type="ECO:0000313" key="2">
    <source>
        <dbReference type="EMBL" id="QDT60928.1"/>
    </source>
</evidence>
<feature type="compositionally biased region" description="Polar residues" evidence="1">
    <location>
        <begin position="1"/>
        <end position="15"/>
    </location>
</feature>
<gene>
    <name evidence="2" type="ORF">SV7mr_34570</name>
</gene>
<proteinExistence type="predicted"/>
<keyword evidence="3" id="KW-1185">Reference proteome</keyword>
<dbReference type="Proteomes" id="UP000315003">
    <property type="component" value="Chromosome"/>
</dbReference>
<organism evidence="2 3">
    <name type="scientific">Stieleria bergensis</name>
    <dbReference type="NCBI Taxonomy" id="2528025"/>
    <lineage>
        <taxon>Bacteria</taxon>
        <taxon>Pseudomonadati</taxon>
        <taxon>Planctomycetota</taxon>
        <taxon>Planctomycetia</taxon>
        <taxon>Pirellulales</taxon>
        <taxon>Pirellulaceae</taxon>
        <taxon>Stieleria</taxon>
    </lineage>
</organism>
<dbReference type="RefSeq" id="WP_145274350.1">
    <property type="nucleotide sequence ID" value="NZ_CP036272.1"/>
</dbReference>
<name>A0A517SXP9_9BACT</name>
<accession>A0A517SXP9</accession>
<dbReference type="EMBL" id="CP036272">
    <property type="protein sequence ID" value="QDT60928.1"/>
    <property type="molecule type" value="Genomic_DNA"/>
</dbReference>
<sequence>MNQHLLPSKPPSQQAAHRVFFGKPDPSGNAMLTVQRPQLGAIGPVGDPRTKPSEGKTKSIEKRSGCQSPAGMTFRRQSETRPVSKIVTVSQSGVNEMPCERQRAARNLTENTG</sequence>
<dbReference type="AlphaFoldDB" id="A0A517SXP9"/>
<feature type="compositionally biased region" description="Basic and acidic residues" evidence="1">
    <location>
        <begin position="48"/>
        <end position="64"/>
    </location>
</feature>
<protein>
    <submittedName>
        <fullName evidence="2">Uncharacterized protein</fullName>
    </submittedName>
</protein>
<evidence type="ECO:0000313" key="3">
    <source>
        <dbReference type="Proteomes" id="UP000315003"/>
    </source>
</evidence>
<reference evidence="2 3" key="1">
    <citation type="submission" date="2019-02" db="EMBL/GenBank/DDBJ databases">
        <title>Deep-cultivation of Planctomycetes and their phenomic and genomic characterization uncovers novel biology.</title>
        <authorList>
            <person name="Wiegand S."/>
            <person name="Jogler M."/>
            <person name="Boedeker C."/>
            <person name="Pinto D."/>
            <person name="Vollmers J."/>
            <person name="Rivas-Marin E."/>
            <person name="Kohn T."/>
            <person name="Peeters S.H."/>
            <person name="Heuer A."/>
            <person name="Rast P."/>
            <person name="Oberbeckmann S."/>
            <person name="Bunk B."/>
            <person name="Jeske O."/>
            <person name="Meyerdierks A."/>
            <person name="Storesund J.E."/>
            <person name="Kallscheuer N."/>
            <person name="Luecker S."/>
            <person name="Lage O.M."/>
            <person name="Pohl T."/>
            <person name="Merkel B.J."/>
            <person name="Hornburger P."/>
            <person name="Mueller R.-W."/>
            <person name="Bruemmer F."/>
            <person name="Labrenz M."/>
            <person name="Spormann A.M."/>
            <person name="Op den Camp H."/>
            <person name="Overmann J."/>
            <person name="Amann R."/>
            <person name="Jetten M.S.M."/>
            <person name="Mascher T."/>
            <person name="Medema M.H."/>
            <person name="Devos D.P."/>
            <person name="Kaster A.-K."/>
            <person name="Ovreas L."/>
            <person name="Rohde M."/>
            <person name="Galperin M.Y."/>
            <person name="Jogler C."/>
        </authorList>
    </citation>
    <scope>NUCLEOTIDE SEQUENCE [LARGE SCALE GENOMIC DNA]</scope>
    <source>
        <strain evidence="2 3">SV_7m_r</strain>
    </source>
</reference>